<reference evidence="1 2" key="1">
    <citation type="submission" date="2020-08" db="EMBL/GenBank/DDBJ databases">
        <title>Sequencing the genomes of 1000 actinobacteria strains.</title>
        <authorList>
            <person name="Klenk H.-P."/>
        </authorList>
    </citation>
    <scope>NUCLEOTIDE SEQUENCE [LARGE SCALE GENOMIC DNA]</scope>
    <source>
        <strain evidence="1 2">DSM 45298</strain>
    </source>
</reference>
<dbReference type="RefSeq" id="WP_183369868.1">
    <property type="nucleotide sequence ID" value="NZ_BAABHL010000083.1"/>
</dbReference>
<dbReference type="Proteomes" id="UP000551501">
    <property type="component" value="Unassembled WGS sequence"/>
</dbReference>
<protein>
    <submittedName>
        <fullName evidence="1">Uncharacterized protein</fullName>
    </submittedName>
</protein>
<comment type="caution">
    <text evidence="1">The sequence shown here is derived from an EMBL/GenBank/DDBJ whole genome shotgun (WGS) entry which is preliminary data.</text>
</comment>
<accession>A0A840F0C5</accession>
<proteinExistence type="predicted"/>
<evidence type="ECO:0000313" key="2">
    <source>
        <dbReference type="Proteomes" id="UP000551501"/>
    </source>
</evidence>
<name>A0A840F0C5_9ACTN</name>
<dbReference type="AlphaFoldDB" id="A0A840F0C5"/>
<keyword evidence="2" id="KW-1185">Reference proteome</keyword>
<evidence type="ECO:0000313" key="1">
    <source>
        <dbReference type="EMBL" id="MBB4134739.1"/>
    </source>
</evidence>
<sequence>MSKSRPMAYCTADGCGRRTRAASKQCSQHRTSAVPVITVNDAGFLDIHGIMHSPTEALELANKIADVLAGGRRGRH</sequence>
<gene>
    <name evidence="1" type="ORF">BKA16_001291</name>
</gene>
<dbReference type="EMBL" id="JACIFP010000001">
    <property type="protein sequence ID" value="MBB4134739.1"/>
    <property type="molecule type" value="Genomic_DNA"/>
</dbReference>
<organism evidence="1 2">
    <name type="scientific">Gordonia humi</name>
    <dbReference type="NCBI Taxonomy" id="686429"/>
    <lineage>
        <taxon>Bacteria</taxon>
        <taxon>Bacillati</taxon>
        <taxon>Actinomycetota</taxon>
        <taxon>Actinomycetes</taxon>
        <taxon>Mycobacteriales</taxon>
        <taxon>Gordoniaceae</taxon>
        <taxon>Gordonia</taxon>
    </lineage>
</organism>